<keyword evidence="3" id="KW-1185">Reference proteome</keyword>
<gene>
    <name evidence="2" type="ORF">EXIGLDRAFT_105706</name>
</gene>
<feature type="region of interest" description="Disordered" evidence="1">
    <location>
        <begin position="1"/>
        <end position="51"/>
    </location>
</feature>
<dbReference type="AlphaFoldDB" id="A0A165GU23"/>
<dbReference type="Proteomes" id="UP000077266">
    <property type="component" value="Unassembled WGS sequence"/>
</dbReference>
<sequence length="150" mass="17189">MQPTSSRQRPSPDATAAVAARRQRAEIRLSRTSRSPRPALRAPGCPCQRPGSLRRARIRRTFPARSRGSARPASRRRFLCPRVLRARVRHQRPTRRLQRQRLPLDPHRRAWESCQPSLLLSLAPNQPRSSAMTTKFHFPARRVQLVGVAL</sequence>
<reference evidence="2 3" key="1">
    <citation type="journal article" date="2016" name="Mol. Biol. Evol.">
        <title>Comparative Genomics of Early-Diverging Mushroom-Forming Fungi Provides Insights into the Origins of Lignocellulose Decay Capabilities.</title>
        <authorList>
            <person name="Nagy L.G."/>
            <person name="Riley R."/>
            <person name="Tritt A."/>
            <person name="Adam C."/>
            <person name="Daum C."/>
            <person name="Floudas D."/>
            <person name="Sun H."/>
            <person name="Yadav J.S."/>
            <person name="Pangilinan J."/>
            <person name="Larsson K.H."/>
            <person name="Matsuura K."/>
            <person name="Barry K."/>
            <person name="Labutti K."/>
            <person name="Kuo R."/>
            <person name="Ohm R.A."/>
            <person name="Bhattacharya S.S."/>
            <person name="Shirouzu T."/>
            <person name="Yoshinaga Y."/>
            <person name="Martin F.M."/>
            <person name="Grigoriev I.V."/>
            <person name="Hibbett D.S."/>
        </authorList>
    </citation>
    <scope>NUCLEOTIDE SEQUENCE [LARGE SCALE GENOMIC DNA]</scope>
    <source>
        <strain evidence="2 3">HHB12029</strain>
    </source>
</reference>
<dbReference type="InParanoid" id="A0A165GU23"/>
<evidence type="ECO:0000313" key="2">
    <source>
        <dbReference type="EMBL" id="KZV91011.1"/>
    </source>
</evidence>
<name>A0A165GU23_EXIGL</name>
<organism evidence="2 3">
    <name type="scientific">Exidia glandulosa HHB12029</name>
    <dbReference type="NCBI Taxonomy" id="1314781"/>
    <lineage>
        <taxon>Eukaryota</taxon>
        <taxon>Fungi</taxon>
        <taxon>Dikarya</taxon>
        <taxon>Basidiomycota</taxon>
        <taxon>Agaricomycotina</taxon>
        <taxon>Agaricomycetes</taxon>
        <taxon>Auriculariales</taxon>
        <taxon>Exidiaceae</taxon>
        <taxon>Exidia</taxon>
    </lineage>
</organism>
<accession>A0A165GU23</accession>
<evidence type="ECO:0000256" key="1">
    <source>
        <dbReference type="SAM" id="MobiDB-lite"/>
    </source>
</evidence>
<evidence type="ECO:0000313" key="3">
    <source>
        <dbReference type="Proteomes" id="UP000077266"/>
    </source>
</evidence>
<protein>
    <submittedName>
        <fullName evidence="2">Uncharacterized protein</fullName>
    </submittedName>
</protein>
<dbReference type="EMBL" id="KV426036">
    <property type="protein sequence ID" value="KZV91011.1"/>
    <property type="molecule type" value="Genomic_DNA"/>
</dbReference>
<proteinExistence type="predicted"/>